<dbReference type="Proteomes" id="UP001165960">
    <property type="component" value="Unassembled WGS sequence"/>
</dbReference>
<evidence type="ECO:0000313" key="1">
    <source>
        <dbReference type="EMBL" id="KAJ9064900.1"/>
    </source>
</evidence>
<keyword evidence="2" id="KW-1185">Reference proteome</keyword>
<evidence type="ECO:0000313" key="2">
    <source>
        <dbReference type="Proteomes" id="UP001165960"/>
    </source>
</evidence>
<name>A0ACC2SRB9_9FUNG</name>
<gene>
    <name evidence="1" type="ORF">DSO57_1025529</name>
</gene>
<comment type="caution">
    <text evidence="1">The sequence shown here is derived from an EMBL/GenBank/DDBJ whole genome shotgun (WGS) entry which is preliminary data.</text>
</comment>
<reference evidence="1" key="1">
    <citation type="submission" date="2022-04" db="EMBL/GenBank/DDBJ databases">
        <title>Genome of the entomopathogenic fungus Entomophthora muscae.</title>
        <authorList>
            <person name="Elya C."/>
            <person name="Lovett B.R."/>
            <person name="Lee E."/>
            <person name="Macias A.M."/>
            <person name="Hajek A.E."/>
            <person name="De Bivort B.L."/>
            <person name="Kasson M.T."/>
            <person name="De Fine Licht H.H."/>
            <person name="Stajich J.E."/>
        </authorList>
    </citation>
    <scope>NUCLEOTIDE SEQUENCE</scope>
    <source>
        <strain evidence="1">Berkeley</strain>
    </source>
</reference>
<sequence length="245" mass="27391">MSKDMSQEHHYHSGHSFAQVSDYNTSAQANYLFASNVPNEQNPFETSFQGGQNFHQNQQGANGNNFQTQNQNQQSTGDSQMKMSSFTRSSTQEVSDSGREKTNEDDDEDPETKRQRFLERNRIAGNNRAVHTLTGLASKCRQKKKVWMQQLATEADQAAARNKALQMMVNQLKDEVLVLKNQLLAHRNCSCNVIQQYIQTSGQFATMNVRPPSMSGMAPSSQSQLMLPLSSDVVDPSSNLPPQQG</sequence>
<proteinExistence type="predicted"/>
<accession>A0ACC2SRB9</accession>
<organism evidence="1 2">
    <name type="scientific">Entomophthora muscae</name>
    <dbReference type="NCBI Taxonomy" id="34485"/>
    <lineage>
        <taxon>Eukaryota</taxon>
        <taxon>Fungi</taxon>
        <taxon>Fungi incertae sedis</taxon>
        <taxon>Zoopagomycota</taxon>
        <taxon>Entomophthoromycotina</taxon>
        <taxon>Entomophthoromycetes</taxon>
        <taxon>Entomophthorales</taxon>
        <taxon>Entomophthoraceae</taxon>
        <taxon>Entomophthora</taxon>
    </lineage>
</organism>
<protein>
    <submittedName>
        <fullName evidence="1">Uncharacterized protein</fullName>
    </submittedName>
</protein>
<dbReference type="EMBL" id="QTSX02004404">
    <property type="protein sequence ID" value="KAJ9064900.1"/>
    <property type="molecule type" value="Genomic_DNA"/>
</dbReference>